<dbReference type="AlphaFoldDB" id="A0AAW1MZI1"/>
<protein>
    <submittedName>
        <fullName evidence="1">Uncharacterized protein</fullName>
    </submittedName>
</protein>
<keyword evidence="2" id="KW-1185">Reference proteome</keyword>
<dbReference type="EMBL" id="JASPKY010000027">
    <property type="protein sequence ID" value="KAK9751507.1"/>
    <property type="molecule type" value="Genomic_DNA"/>
</dbReference>
<evidence type="ECO:0000313" key="1">
    <source>
        <dbReference type="EMBL" id="KAK9751507.1"/>
    </source>
</evidence>
<gene>
    <name evidence="1" type="ORF">QE152_g4964</name>
</gene>
<evidence type="ECO:0000313" key="2">
    <source>
        <dbReference type="Proteomes" id="UP001458880"/>
    </source>
</evidence>
<comment type="caution">
    <text evidence="1">The sequence shown here is derived from an EMBL/GenBank/DDBJ whole genome shotgun (WGS) entry which is preliminary data.</text>
</comment>
<proteinExistence type="predicted"/>
<accession>A0AAW1MZI1</accession>
<sequence>MLQKFWEFEECNQKQNHTAEDHTCEDHFIATHKRNQDGRFIVKLPFTDNPCVLGESRDIAVKRFQILERKFIKQPNLKQEYVQFMQEYKDLGHIKSSLFSP</sequence>
<name>A0AAW1MZI1_POPJA</name>
<reference evidence="1 2" key="1">
    <citation type="journal article" date="2024" name="BMC Genomics">
        <title>De novo assembly and annotation of Popillia japonica's genome with initial clues to its potential as an invasive pest.</title>
        <authorList>
            <person name="Cucini C."/>
            <person name="Boschi S."/>
            <person name="Funari R."/>
            <person name="Cardaioli E."/>
            <person name="Iannotti N."/>
            <person name="Marturano G."/>
            <person name="Paoli F."/>
            <person name="Bruttini M."/>
            <person name="Carapelli A."/>
            <person name="Frati F."/>
            <person name="Nardi F."/>
        </authorList>
    </citation>
    <scope>NUCLEOTIDE SEQUENCE [LARGE SCALE GENOMIC DNA]</scope>
    <source>
        <strain evidence="1">DMR45628</strain>
    </source>
</reference>
<dbReference type="Proteomes" id="UP001458880">
    <property type="component" value="Unassembled WGS sequence"/>
</dbReference>
<organism evidence="1 2">
    <name type="scientific">Popillia japonica</name>
    <name type="common">Japanese beetle</name>
    <dbReference type="NCBI Taxonomy" id="7064"/>
    <lineage>
        <taxon>Eukaryota</taxon>
        <taxon>Metazoa</taxon>
        <taxon>Ecdysozoa</taxon>
        <taxon>Arthropoda</taxon>
        <taxon>Hexapoda</taxon>
        <taxon>Insecta</taxon>
        <taxon>Pterygota</taxon>
        <taxon>Neoptera</taxon>
        <taxon>Endopterygota</taxon>
        <taxon>Coleoptera</taxon>
        <taxon>Polyphaga</taxon>
        <taxon>Scarabaeiformia</taxon>
        <taxon>Scarabaeidae</taxon>
        <taxon>Rutelinae</taxon>
        <taxon>Popillia</taxon>
    </lineage>
</organism>